<keyword evidence="2 7" id="KW-0645">Protease</keyword>
<evidence type="ECO:0000256" key="1">
    <source>
        <dbReference type="ARBA" id="ARBA00006040"/>
    </source>
</evidence>
<evidence type="ECO:0000256" key="3">
    <source>
        <dbReference type="ARBA" id="ARBA00022723"/>
    </source>
</evidence>
<dbReference type="InterPro" id="IPR024077">
    <property type="entry name" value="Neurolysin/TOP_dom2"/>
</dbReference>
<keyword evidence="5 7" id="KW-0862">Zinc</keyword>
<name>A0A0R2NZH8_9ACTN</name>
<dbReference type="InterPro" id="IPR024079">
    <property type="entry name" value="MetalloPept_cat_dom_sf"/>
</dbReference>
<dbReference type="CDD" id="cd06456">
    <property type="entry name" value="M3A_DCP"/>
    <property type="match status" value="1"/>
</dbReference>
<dbReference type="InterPro" id="IPR034005">
    <property type="entry name" value="M3A_DCP"/>
</dbReference>
<organism evidence="9 10">
    <name type="scientific">Actinobacteria bacterium BACL2 MAG-120802-bin41</name>
    <dbReference type="NCBI Taxonomy" id="1655568"/>
    <lineage>
        <taxon>Bacteria</taxon>
        <taxon>Bacillati</taxon>
        <taxon>Actinomycetota</taxon>
        <taxon>Actinomycetes</taxon>
        <taxon>Actinomycetes incertae sedis</taxon>
        <taxon>ac1 cluster</taxon>
    </lineage>
</organism>
<dbReference type="Gene3D" id="1.10.1370.10">
    <property type="entry name" value="Neurolysin, domain 3"/>
    <property type="match status" value="1"/>
</dbReference>
<protein>
    <submittedName>
        <fullName evidence="9">Dipeptidyl carboxypeptidase</fullName>
    </submittedName>
</protein>
<sequence>MKPNPFLAKSVLEYELPPFASISEEDYLPAFYAGMDEQLAEVEKITSQAEVTFENTLVALEASGGILSRVVAVFYNKSSSDTNEAIDKIEAEIAPKLAAHSDKIRLNQKLFARITKLVDSGLDLNSENAWLLKRYHRDFLHAGAGLSDSQREEIKKINEELSTLQTEFSKKVLSETNDLAVFVDDLKELDGLSENQIKACKAAADARGIKDKYMIGAVNFTGHPLLRSLKNRELRKKVMQASLSKGLRGNDFDTREVLLKMVKLRAKRSEIFGNENHAQYSLSEQTAGSPENVHAMLRKIAPAALANAKAEGRDLERLAKLDGIEKLESWDWDYYTEKVRAEKYDLDTALMKPYFELESVLFKGVFFSAGKLYGMSFKERPDLVTYHPEARAFEVFNEDGSKIGLYIADFYTRDSKRGGAWMNSLVKQSHLLNQLPVVVNNLNIPKPPEGEVTLLTLDETTTLFHEFGHAIHGLLSNVKYPRFSGTAVQRDFVEFPSQVNEMWILDPQIVDNYARHHESGERLPQSWIDKLEESSTFNEGHATTSYMAAAILDLAWHSLSSDEVISDVEKFEAEAIESYGLAYDCVPTRYRSSYFSHIFAGGYSAGYYGYIWAEVFDADTGEWFKENGGLTRKNGDHLRGKLMSQGGSIDSLEMFRNFRGRDAVIEPLLKRRGLASNA</sequence>
<evidence type="ECO:0000259" key="8">
    <source>
        <dbReference type="Pfam" id="PF01432"/>
    </source>
</evidence>
<dbReference type="GO" id="GO:0004180">
    <property type="term" value="F:carboxypeptidase activity"/>
    <property type="evidence" value="ECO:0007669"/>
    <property type="project" value="UniProtKB-KW"/>
</dbReference>
<dbReference type="FunFam" id="3.40.390.10:FF:000009">
    <property type="entry name" value="Oligopeptidase A"/>
    <property type="match status" value="1"/>
</dbReference>
<feature type="domain" description="Peptidase M3A/M3B catalytic" evidence="8">
    <location>
        <begin position="226"/>
        <end position="673"/>
    </location>
</feature>
<dbReference type="InterPro" id="IPR001567">
    <property type="entry name" value="Pept_M3A_M3B_dom"/>
</dbReference>
<evidence type="ECO:0000256" key="6">
    <source>
        <dbReference type="ARBA" id="ARBA00023049"/>
    </source>
</evidence>
<keyword evidence="3 7" id="KW-0479">Metal-binding</keyword>
<proteinExistence type="inferred from homology"/>
<dbReference type="SUPFAM" id="SSF55486">
    <property type="entry name" value="Metalloproteases ('zincins'), catalytic domain"/>
    <property type="match status" value="1"/>
</dbReference>
<dbReference type="Gene3D" id="1.10.1370.40">
    <property type="match status" value="1"/>
</dbReference>
<comment type="similarity">
    <text evidence="1 7">Belongs to the peptidase M3 family.</text>
</comment>
<evidence type="ECO:0000313" key="10">
    <source>
        <dbReference type="Proteomes" id="UP000053941"/>
    </source>
</evidence>
<dbReference type="Proteomes" id="UP000053941">
    <property type="component" value="Unassembled WGS sequence"/>
</dbReference>
<comment type="cofactor">
    <cofactor evidence="7">
        <name>Zn(2+)</name>
        <dbReference type="ChEBI" id="CHEBI:29105"/>
    </cofactor>
    <text evidence="7">Binds 1 zinc ion.</text>
</comment>
<keyword evidence="6 7" id="KW-0482">Metalloprotease</keyword>
<dbReference type="InterPro" id="IPR045090">
    <property type="entry name" value="Pept_M3A_M3B"/>
</dbReference>
<accession>A0A0R2NZH8</accession>
<dbReference type="PANTHER" id="PTHR43660:SF1">
    <property type="entry name" value="DIPEPTIDYL CARBOXYPEPTIDASE"/>
    <property type="match status" value="1"/>
</dbReference>
<keyword evidence="9" id="KW-0121">Carboxypeptidase</keyword>
<dbReference type="GO" id="GO:0005829">
    <property type="term" value="C:cytosol"/>
    <property type="evidence" value="ECO:0007669"/>
    <property type="project" value="UniProtKB-ARBA"/>
</dbReference>
<dbReference type="GO" id="GO:0006508">
    <property type="term" value="P:proteolysis"/>
    <property type="evidence" value="ECO:0007669"/>
    <property type="project" value="UniProtKB-KW"/>
</dbReference>
<gene>
    <name evidence="9" type="ORF">ABR60_04775</name>
</gene>
<evidence type="ECO:0000256" key="5">
    <source>
        <dbReference type="ARBA" id="ARBA00022833"/>
    </source>
</evidence>
<dbReference type="Pfam" id="PF01432">
    <property type="entry name" value="Peptidase_M3"/>
    <property type="match status" value="1"/>
</dbReference>
<evidence type="ECO:0000256" key="2">
    <source>
        <dbReference type="ARBA" id="ARBA00022670"/>
    </source>
</evidence>
<dbReference type="GO" id="GO:0046872">
    <property type="term" value="F:metal ion binding"/>
    <property type="evidence" value="ECO:0007669"/>
    <property type="project" value="UniProtKB-UniRule"/>
</dbReference>
<evidence type="ECO:0000256" key="4">
    <source>
        <dbReference type="ARBA" id="ARBA00022801"/>
    </source>
</evidence>
<dbReference type="PANTHER" id="PTHR43660">
    <property type="entry name" value="DIPEPTIDYL CARBOXYPEPTIDASE"/>
    <property type="match status" value="1"/>
</dbReference>
<comment type="caution">
    <text evidence="9">The sequence shown here is derived from an EMBL/GenBank/DDBJ whole genome shotgun (WGS) entry which is preliminary data.</text>
</comment>
<dbReference type="AlphaFoldDB" id="A0A0R2NZH8"/>
<evidence type="ECO:0000313" key="9">
    <source>
        <dbReference type="EMBL" id="KRO31246.1"/>
    </source>
</evidence>
<keyword evidence="4 7" id="KW-0378">Hydrolase</keyword>
<reference evidence="9 10" key="1">
    <citation type="submission" date="2015-10" db="EMBL/GenBank/DDBJ databases">
        <title>Metagenome-Assembled Genomes uncover a global brackish microbiome.</title>
        <authorList>
            <person name="Hugerth L.W."/>
            <person name="Larsson J."/>
            <person name="Alneberg J."/>
            <person name="Lindh M.V."/>
            <person name="Legrand C."/>
            <person name="Pinhassi J."/>
            <person name="Andersson A.F."/>
        </authorList>
    </citation>
    <scope>NUCLEOTIDE SEQUENCE [LARGE SCALE GENOMIC DNA]</scope>
    <source>
        <strain evidence="9">BACL2 MAG-120802-bin41</strain>
    </source>
</reference>
<dbReference type="GO" id="GO:0004222">
    <property type="term" value="F:metalloendopeptidase activity"/>
    <property type="evidence" value="ECO:0007669"/>
    <property type="project" value="InterPro"/>
</dbReference>
<dbReference type="EMBL" id="LIAS01000010">
    <property type="protein sequence ID" value="KRO31246.1"/>
    <property type="molecule type" value="Genomic_DNA"/>
</dbReference>
<dbReference type="Gene3D" id="3.40.390.10">
    <property type="entry name" value="Collagenase (Catalytic Domain)"/>
    <property type="match status" value="1"/>
</dbReference>
<evidence type="ECO:0000256" key="7">
    <source>
        <dbReference type="RuleBase" id="RU003435"/>
    </source>
</evidence>